<proteinExistence type="predicted"/>
<organism evidence="2 3">
    <name type="scientific">Alcanivorax xiamenensis</name>
    <dbReference type="NCBI Taxonomy" id="1177156"/>
    <lineage>
        <taxon>Bacteria</taxon>
        <taxon>Pseudomonadati</taxon>
        <taxon>Pseudomonadota</taxon>
        <taxon>Gammaproteobacteria</taxon>
        <taxon>Oceanospirillales</taxon>
        <taxon>Alcanivoracaceae</taxon>
        <taxon>Alcanivorax</taxon>
    </lineage>
</organism>
<accession>A0ABQ6YAC0</accession>
<protein>
    <submittedName>
        <fullName evidence="2">Uncharacterized protein</fullName>
    </submittedName>
</protein>
<sequence>MFSGLTLDQLIIAFAIFLCSVATIAFIVFLFSTRNRRHRR</sequence>
<evidence type="ECO:0000256" key="1">
    <source>
        <dbReference type="SAM" id="Phobius"/>
    </source>
</evidence>
<evidence type="ECO:0000313" key="2">
    <source>
        <dbReference type="EMBL" id="KAF0806771.1"/>
    </source>
</evidence>
<dbReference type="Proteomes" id="UP000771797">
    <property type="component" value="Unassembled WGS sequence"/>
</dbReference>
<keyword evidence="1" id="KW-0812">Transmembrane</keyword>
<keyword evidence="1" id="KW-1133">Transmembrane helix</keyword>
<reference evidence="2 3" key="1">
    <citation type="submission" date="2012-09" db="EMBL/GenBank/DDBJ databases">
        <title>Genome Sequence of alkane-degrading Bacterium Alcanivorax sp. 6-D-6.</title>
        <authorList>
            <person name="Lai Q."/>
            <person name="Shao Z."/>
        </authorList>
    </citation>
    <scope>NUCLEOTIDE SEQUENCE [LARGE SCALE GENOMIC DNA]</scope>
    <source>
        <strain evidence="2 3">6-D-6</strain>
    </source>
</reference>
<keyword evidence="3" id="KW-1185">Reference proteome</keyword>
<keyword evidence="1" id="KW-0472">Membrane</keyword>
<dbReference type="EMBL" id="AQPF01000007">
    <property type="protein sequence ID" value="KAF0806771.1"/>
    <property type="molecule type" value="Genomic_DNA"/>
</dbReference>
<comment type="caution">
    <text evidence="2">The sequence shown here is derived from an EMBL/GenBank/DDBJ whole genome shotgun (WGS) entry which is preliminary data.</text>
</comment>
<gene>
    <name evidence="2" type="ORF">A6D6_01446</name>
</gene>
<feature type="transmembrane region" description="Helical" evidence="1">
    <location>
        <begin position="12"/>
        <end position="31"/>
    </location>
</feature>
<evidence type="ECO:0000313" key="3">
    <source>
        <dbReference type="Proteomes" id="UP000771797"/>
    </source>
</evidence>
<name>A0ABQ6YAC0_9GAMM</name>